<dbReference type="SUPFAM" id="SSF52540">
    <property type="entry name" value="P-loop containing nucleoside triphosphate hydrolases"/>
    <property type="match status" value="2"/>
</dbReference>
<dbReference type="PROSITE" id="PS51192">
    <property type="entry name" value="HELICASE_ATP_BIND_1"/>
    <property type="match status" value="1"/>
</dbReference>
<dbReference type="PANTHER" id="PTHR47964">
    <property type="entry name" value="ATP-DEPENDENT DNA HELICASE HOMOLOG RECG, CHLOROPLASTIC"/>
    <property type="match status" value="1"/>
</dbReference>
<evidence type="ECO:0000256" key="2">
    <source>
        <dbReference type="ARBA" id="ARBA00022763"/>
    </source>
</evidence>
<dbReference type="CDD" id="cd04488">
    <property type="entry name" value="RecG_wedge_OBF"/>
    <property type="match status" value="1"/>
</dbReference>
<dbReference type="Gene3D" id="3.40.50.300">
    <property type="entry name" value="P-loop containing nucleotide triphosphate hydrolases"/>
    <property type="match status" value="2"/>
</dbReference>
<dbReference type="Pfam" id="PF00270">
    <property type="entry name" value="DEAD"/>
    <property type="match status" value="1"/>
</dbReference>
<evidence type="ECO:0000256" key="1">
    <source>
        <dbReference type="ARBA" id="ARBA00022741"/>
    </source>
</evidence>
<gene>
    <name evidence="11" type="ORF">A3D56_00260</name>
</gene>
<dbReference type="GO" id="GO:0003678">
    <property type="term" value="F:DNA helicase activity"/>
    <property type="evidence" value="ECO:0007669"/>
    <property type="project" value="TreeGrafter"/>
</dbReference>
<organism evidence="11 12">
    <name type="scientific">Candidatus Taylorbacteria bacterium RIFCSPHIGHO2_02_FULL_45_35</name>
    <dbReference type="NCBI Taxonomy" id="1802311"/>
    <lineage>
        <taxon>Bacteria</taxon>
        <taxon>Candidatus Tayloriibacteriota</taxon>
    </lineage>
</organism>
<dbReference type="EMBL" id="MHRP01000002">
    <property type="protein sequence ID" value="OHA28015.1"/>
    <property type="molecule type" value="Genomic_DNA"/>
</dbReference>
<keyword evidence="6" id="KW-0238">DNA-binding</keyword>
<dbReference type="InterPro" id="IPR027417">
    <property type="entry name" value="P-loop_NTPase"/>
</dbReference>
<dbReference type="GO" id="GO:0016787">
    <property type="term" value="F:hydrolase activity"/>
    <property type="evidence" value="ECO:0007669"/>
    <property type="project" value="UniProtKB-KW"/>
</dbReference>
<keyword evidence="7" id="KW-0234">DNA repair</keyword>
<evidence type="ECO:0000259" key="9">
    <source>
        <dbReference type="PROSITE" id="PS51192"/>
    </source>
</evidence>
<feature type="domain" description="Helicase C-terminal" evidence="10">
    <location>
        <begin position="487"/>
        <end position="652"/>
    </location>
</feature>
<keyword evidence="4" id="KW-0347">Helicase</keyword>
<dbReference type="PANTHER" id="PTHR47964:SF1">
    <property type="entry name" value="ATP-DEPENDENT DNA HELICASE HOMOLOG RECG, CHLOROPLASTIC"/>
    <property type="match status" value="1"/>
</dbReference>
<feature type="domain" description="Helicase ATP-binding" evidence="9">
    <location>
        <begin position="285"/>
        <end position="468"/>
    </location>
</feature>
<dbReference type="AlphaFoldDB" id="A0A1G2MVZ6"/>
<evidence type="ECO:0000256" key="8">
    <source>
        <dbReference type="ARBA" id="ARBA00049819"/>
    </source>
</evidence>
<keyword evidence="2" id="KW-0227">DNA damage</keyword>
<dbReference type="Pfam" id="PF19833">
    <property type="entry name" value="RecG_dom3_C"/>
    <property type="match status" value="1"/>
</dbReference>
<protein>
    <recommendedName>
        <fullName evidence="8">Probable DNA 3'-5' helicase RecG</fullName>
    </recommendedName>
</protein>
<dbReference type="Pfam" id="PF00271">
    <property type="entry name" value="Helicase_C"/>
    <property type="match status" value="1"/>
</dbReference>
<dbReference type="Gene3D" id="2.40.50.140">
    <property type="entry name" value="Nucleic acid-binding proteins"/>
    <property type="match status" value="1"/>
</dbReference>
<sequence length="718" mass="80806">MQFDAPLEKEFRLNELQKKAFKKLHIETVGDLLYHFPTRYGDTSEMRSIATLKKGDVAVLFGTISNLKTSKAYYKKIPMGEGKISDDTGSIKAIWFHQPYLAKMIAEGALVRAEGKVSERKGELYLSNPKIETVPKLPIAVGSSLFGKNDENHALYPIYPESRGVTSNWMYHAIQKIFKSGLLDTIPDEIPEPILKKYNLPKRKTALVWIHAPQNKNDGLAARKRFAFEEVFFIQLQKRQARLEYEKHKSFVIEPESGAVEKFVARFPFKPTVGQERAIQAIIADFKKDRPMSRLLEGDVGSGKTAVAATTVYATLTGKPKGQNFGHLQTAYMCPTEILAKQHFDSFITYFAHLGVQIGLITGSGCRKFPSKINPHDSTDISRTQLLKWVANGEIPILFGTHALIQKSVRFKHLAYVIIDEQHRFGVSQRKALAHTSALVPHFLSMTATPIPRTLALTIYGDLDLTVLSEMPAGRKPIKTEIVIPGKREEAYEKIRHELLAGRQAYVICPRIDEPDPSKEMALNVKSVKEEAKRLKKDVFPEYEIAILHSKMKPAEKDSVMEKFKDGRVHILVATSVVEVGVNVPNATVIVIEGAERFGLAQLHQLRGRVIRSNEQAYCFVFAETKTENTLKRLKALEHAKNGFELAEEDLKARGAGELYGRKQWGLSDMAMEALKNIKMVEAARTEATALIETDPNLSTYPLLAERLKKSENKIHFE</sequence>
<reference evidence="11 12" key="1">
    <citation type="journal article" date="2016" name="Nat. Commun.">
        <title>Thousands of microbial genomes shed light on interconnected biogeochemical processes in an aquifer system.</title>
        <authorList>
            <person name="Anantharaman K."/>
            <person name="Brown C.T."/>
            <person name="Hug L.A."/>
            <person name="Sharon I."/>
            <person name="Castelle C.J."/>
            <person name="Probst A.J."/>
            <person name="Thomas B.C."/>
            <person name="Singh A."/>
            <person name="Wilkins M.J."/>
            <person name="Karaoz U."/>
            <person name="Brodie E.L."/>
            <person name="Williams K.H."/>
            <person name="Hubbard S.S."/>
            <person name="Banfield J.F."/>
        </authorList>
    </citation>
    <scope>NUCLEOTIDE SEQUENCE [LARGE SCALE GENOMIC DNA]</scope>
</reference>
<keyword evidence="3" id="KW-0378">Hydrolase</keyword>
<dbReference type="InterPro" id="IPR033454">
    <property type="entry name" value="RecG_wedge"/>
</dbReference>
<dbReference type="PROSITE" id="PS51194">
    <property type="entry name" value="HELICASE_CTER"/>
    <property type="match status" value="1"/>
</dbReference>
<dbReference type="InterPro" id="IPR014001">
    <property type="entry name" value="Helicase_ATP-bd"/>
</dbReference>
<dbReference type="InterPro" id="IPR012340">
    <property type="entry name" value="NA-bd_OB-fold"/>
</dbReference>
<evidence type="ECO:0000256" key="5">
    <source>
        <dbReference type="ARBA" id="ARBA00022840"/>
    </source>
</evidence>
<evidence type="ECO:0000256" key="4">
    <source>
        <dbReference type="ARBA" id="ARBA00022806"/>
    </source>
</evidence>
<dbReference type="SUPFAM" id="SSF50249">
    <property type="entry name" value="Nucleic acid-binding proteins"/>
    <property type="match status" value="1"/>
</dbReference>
<keyword evidence="1" id="KW-0547">Nucleotide-binding</keyword>
<keyword evidence="5" id="KW-0067">ATP-binding</keyword>
<accession>A0A1G2MVZ6</accession>
<evidence type="ECO:0000313" key="11">
    <source>
        <dbReference type="EMBL" id="OHA28015.1"/>
    </source>
</evidence>
<dbReference type="GO" id="GO:0006281">
    <property type="term" value="P:DNA repair"/>
    <property type="evidence" value="ECO:0007669"/>
    <property type="project" value="UniProtKB-KW"/>
</dbReference>
<evidence type="ECO:0000313" key="12">
    <source>
        <dbReference type="Proteomes" id="UP000177943"/>
    </source>
</evidence>
<dbReference type="InterPro" id="IPR047112">
    <property type="entry name" value="RecG/Mfd"/>
</dbReference>
<dbReference type="GO" id="GO:0005524">
    <property type="term" value="F:ATP binding"/>
    <property type="evidence" value="ECO:0007669"/>
    <property type="project" value="UniProtKB-KW"/>
</dbReference>
<dbReference type="SMART" id="SM00487">
    <property type="entry name" value="DEXDc"/>
    <property type="match status" value="1"/>
</dbReference>
<evidence type="ECO:0000256" key="7">
    <source>
        <dbReference type="ARBA" id="ARBA00023204"/>
    </source>
</evidence>
<proteinExistence type="predicted"/>
<evidence type="ECO:0000259" key="10">
    <source>
        <dbReference type="PROSITE" id="PS51194"/>
    </source>
</evidence>
<dbReference type="Pfam" id="PF17191">
    <property type="entry name" value="RecG_wedge"/>
    <property type="match status" value="1"/>
</dbReference>
<evidence type="ECO:0000256" key="3">
    <source>
        <dbReference type="ARBA" id="ARBA00022801"/>
    </source>
</evidence>
<dbReference type="InterPro" id="IPR001650">
    <property type="entry name" value="Helicase_C-like"/>
</dbReference>
<name>A0A1G2MVZ6_9BACT</name>
<dbReference type="GO" id="GO:0003677">
    <property type="term" value="F:DNA binding"/>
    <property type="evidence" value="ECO:0007669"/>
    <property type="project" value="UniProtKB-KW"/>
</dbReference>
<dbReference type="InterPro" id="IPR045562">
    <property type="entry name" value="RecG_dom3_C"/>
</dbReference>
<dbReference type="InterPro" id="IPR011545">
    <property type="entry name" value="DEAD/DEAH_box_helicase_dom"/>
</dbReference>
<dbReference type="SMART" id="SM00490">
    <property type="entry name" value="HELICc"/>
    <property type="match status" value="1"/>
</dbReference>
<dbReference type="NCBIfam" id="NF008168">
    <property type="entry name" value="PRK10917.2-2"/>
    <property type="match status" value="1"/>
</dbReference>
<dbReference type="Proteomes" id="UP000177943">
    <property type="component" value="Unassembled WGS sequence"/>
</dbReference>
<evidence type="ECO:0000256" key="6">
    <source>
        <dbReference type="ARBA" id="ARBA00023125"/>
    </source>
</evidence>
<comment type="caution">
    <text evidence="11">The sequence shown here is derived from an EMBL/GenBank/DDBJ whole genome shotgun (WGS) entry which is preliminary data.</text>
</comment>